<sequence>MTRLYVHRLLGVPGTLIARSCVPPREGLAARATRWNYWWQAHLLEAMVDAGERELALGRPDEAALWLDRGGRLLRGIRWHNLGSYTNSYYDDMAWLTLAAQRLNALSRRATGRGSAIAQEAGRALYPRLARALTPELGGGAFWNTAEDYKNVPSTAPIAMALARAGRHEDAAPLLSWLRENLFDEERGYLDGIRLVPARSGERVPQVDRSVHSYNQGTVLAAHLEHPAGDLRHAEQIVAAAARNLAVDVEVEGTTVRVLDTRGSGDGGLFAGILARHLAAAAQDERLAAETRATARDLVLATAEMLWSGRREYDPDLPLNEIGVDVTEIRNSAVAVFSPDAARHCSDVLGAGVGAELSSQVQAWTILEAAWRLER</sequence>
<dbReference type="Pfam" id="PF03663">
    <property type="entry name" value="Glyco_hydro_76"/>
    <property type="match status" value="1"/>
</dbReference>
<evidence type="ECO:0000313" key="1">
    <source>
        <dbReference type="EMBL" id="MCP3425802.1"/>
    </source>
</evidence>
<dbReference type="Proteomes" id="UP001139502">
    <property type="component" value="Unassembled WGS sequence"/>
</dbReference>
<comment type="caution">
    <text evidence="1">The sequence shown here is derived from an EMBL/GenBank/DDBJ whole genome shotgun (WGS) entry which is preliminary data.</text>
</comment>
<gene>
    <name evidence="1" type="ORF">NBM05_07225</name>
</gene>
<dbReference type="RefSeq" id="WP_254166169.1">
    <property type="nucleotide sequence ID" value="NZ_JANAFB010000014.1"/>
</dbReference>
<evidence type="ECO:0000313" key="2">
    <source>
        <dbReference type="Proteomes" id="UP001139502"/>
    </source>
</evidence>
<dbReference type="PANTHER" id="PTHR47791:SF3">
    <property type="entry name" value="MEIOTICALLY UP-REGULATED GENE 191 PROTEIN"/>
    <property type="match status" value="1"/>
</dbReference>
<reference evidence="1" key="1">
    <citation type="submission" date="2022-06" db="EMBL/GenBank/DDBJ databases">
        <title>Rothia sp. isolated from sandalwood seedling.</title>
        <authorList>
            <person name="Tuikhar N."/>
            <person name="Kirdat K."/>
            <person name="Thorat V."/>
            <person name="Swetha P."/>
            <person name="Padma S."/>
            <person name="Sundararaj R."/>
            <person name="Yadav A."/>
        </authorList>
    </citation>
    <scope>NUCLEOTIDE SEQUENCE</scope>
    <source>
        <strain evidence="1">AR01</strain>
    </source>
</reference>
<dbReference type="EMBL" id="JANAFB010000014">
    <property type="protein sequence ID" value="MCP3425802.1"/>
    <property type="molecule type" value="Genomic_DNA"/>
</dbReference>
<name>A0A9X2HDP4_9MICC</name>
<dbReference type="InterPro" id="IPR005198">
    <property type="entry name" value="Glyco_hydro_76"/>
</dbReference>
<dbReference type="Gene3D" id="1.50.10.20">
    <property type="match status" value="1"/>
</dbReference>
<evidence type="ECO:0008006" key="3">
    <source>
        <dbReference type="Google" id="ProtNLM"/>
    </source>
</evidence>
<accession>A0A9X2HDP4</accession>
<protein>
    <recommendedName>
        <fullName evidence="3">Glycosyl hydrolase</fullName>
    </recommendedName>
</protein>
<keyword evidence="2" id="KW-1185">Reference proteome</keyword>
<proteinExistence type="predicted"/>
<dbReference type="InterPro" id="IPR008928">
    <property type="entry name" value="6-hairpin_glycosidase_sf"/>
</dbReference>
<dbReference type="AlphaFoldDB" id="A0A9X2HDP4"/>
<dbReference type="SUPFAM" id="SSF48208">
    <property type="entry name" value="Six-hairpin glycosidases"/>
    <property type="match status" value="1"/>
</dbReference>
<dbReference type="PANTHER" id="PTHR47791">
    <property type="entry name" value="MEIOTICALLY UP-REGULATED GENE 191 PROTEIN"/>
    <property type="match status" value="1"/>
</dbReference>
<dbReference type="GO" id="GO:0005975">
    <property type="term" value="P:carbohydrate metabolic process"/>
    <property type="evidence" value="ECO:0007669"/>
    <property type="project" value="InterPro"/>
</dbReference>
<organism evidence="1 2">
    <name type="scientific">Rothia santali</name>
    <dbReference type="NCBI Taxonomy" id="2949643"/>
    <lineage>
        <taxon>Bacteria</taxon>
        <taxon>Bacillati</taxon>
        <taxon>Actinomycetota</taxon>
        <taxon>Actinomycetes</taxon>
        <taxon>Micrococcales</taxon>
        <taxon>Micrococcaceae</taxon>
        <taxon>Rothia</taxon>
    </lineage>
</organism>
<dbReference type="InterPro" id="IPR053169">
    <property type="entry name" value="MUG_Protein"/>
</dbReference>